<organism evidence="1 2">
    <name type="scientific">Hymenobacter profundi</name>
    <dbReference type="NCBI Taxonomy" id="1982110"/>
    <lineage>
        <taxon>Bacteria</taxon>
        <taxon>Pseudomonadati</taxon>
        <taxon>Bacteroidota</taxon>
        <taxon>Cytophagia</taxon>
        <taxon>Cytophagales</taxon>
        <taxon>Hymenobacteraceae</taxon>
        <taxon>Hymenobacter</taxon>
    </lineage>
</organism>
<sequence length="300" mass="35113">MGLAIGYTFEKIKPFVLSLIKCQYKGKLVLIADDNLHIPPEVKMQLDIDILFEPVFRKTIFKRLLGKLLMQKPAQTAVHNYLQANIGGFKSKFIKYFIYLYERQTARYAYYYNYLINNEVYDKILITDVRDVVFQQNPFLGLDSILAVFREAPGVKLIDQSHNRAWIEQGFGKKVLSQMASEPIFCSGTIMGTYDGILNFLRAFMKTCIEHKIPLNILGMDQGIFNYMIFCNVIPFAEKYDNGNIVLTINSELEDKMELKDKLLTYNKYTPNILHQYDRVERFNKYFYSDAYFKNEQICL</sequence>
<gene>
    <name evidence="1" type="ORF">KYK14_03535</name>
</gene>
<dbReference type="RefSeq" id="WP_219156894.1">
    <property type="nucleotide sequence ID" value="NZ_JAHWGL010000007.1"/>
</dbReference>
<dbReference type="EMBL" id="JAHWGL010000007">
    <property type="protein sequence ID" value="MBW3127608.1"/>
    <property type="molecule type" value="Genomic_DNA"/>
</dbReference>
<dbReference type="Proteomes" id="UP000826188">
    <property type="component" value="Unassembled WGS sequence"/>
</dbReference>
<evidence type="ECO:0000313" key="1">
    <source>
        <dbReference type="EMBL" id="MBW3127608.1"/>
    </source>
</evidence>
<reference evidence="1 2" key="1">
    <citation type="submission" date="2021-07" db="EMBL/GenBank/DDBJ databases">
        <title>Hymenobacter profundi sp. nov., isolated from deep-sea water.</title>
        <authorList>
            <person name="Kim M.K."/>
        </authorList>
    </citation>
    <scope>NUCLEOTIDE SEQUENCE [LARGE SCALE GENOMIC DNA]</scope>
    <source>
        <strain evidence="1 2">M2</strain>
    </source>
</reference>
<accession>A0ABS6WVG1</accession>
<name>A0ABS6WVG1_9BACT</name>
<comment type="caution">
    <text evidence="1">The sequence shown here is derived from an EMBL/GenBank/DDBJ whole genome shotgun (WGS) entry which is preliminary data.</text>
</comment>
<proteinExistence type="predicted"/>
<protein>
    <submittedName>
        <fullName evidence="1">Uncharacterized protein</fullName>
    </submittedName>
</protein>
<keyword evidence="2" id="KW-1185">Reference proteome</keyword>
<evidence type="ECO:0000313" key="2">
    <source>
        <dbReference type="Proteomes" id="UP000826188"/>
    </source>
</evidence>